<feature type="transmembrane region" description="Helical" evidence="1">
    <location>
        <begin position="134"/>
        <end position="154"/>
    </location>
</feature>
<accession>A0A1B1Z1L8</accession>
<sequence>MRTSVDFVLDNKWAFLILAEVIFWVSTLSFLVVRYWFNLKRLSTAFFVLFIVNDLWIATMGYFDYLRTGEFSAYQIIILIVIAYAFLYGKSDFQKLDSFIQRKVANWRGLSEPEIASVKPLYGVEHAKQERKNLFGHLLVFTAFQVLFFFMFGLSDAVSSIQLDTLFEDWYDQEETDLFYKNDTANNVTRIWALILAIDFVISLSYTIFPKKEKQLTHSA</sequence>
<evidence type="ECO:0000313" key="2">
    <source>
        <dbReference type="EMBL" id="ANX11366.1"/>
    </source>
</evidence>
<feature type="transmembrane region" description="Helical" evidence="1">
    <location>
        <begin position="71"/>
        <end position="89"/>
    </location>
</feature>
<keyword evidence="1" id="KW-0472">Membrane</keyword>
<proteinExistence type="predicted"/>
<organism evidence="2 3">
    <name type="scientific">Fictibacillus arsenicus</name>
    <dbReference type="NCBI Taxonomy" id="255247"/>
    <lineage>
        <taxon>Bacteria</taxon>
        <taxon>Bacillati</taxon>
        <taxon>Bacillota</taxon>
        <taxon>Bacilli</taxon>
        <taxon>Bacillales</taxon>
        <taxon>Fictibacillaceae</taxon>
        <taxon>Fictibacillus</taxon>
    </lineage>
</organism>
<evidence type="ECO:0000313" key="3">
    <source>
        <dbReference type="Proteomes" id="UP000077412"/>
    </source>
</evidence>
<gene>
    <name evidence="2" type="ORF">ABE41_005055</name>
</gene>
<feature type="transmembrane region" description="Helical" evidence="1">
    <location>
        <begin position="13"/>
        <end position="33"/>
    </location>
</feature>
<evidence type="ECO:0008006" key="4">
    <source>
        <dbReference type="Google" id="ProtNLM"/>
    </source>
</evidence>
<feature type="transmembrane region" description="Helical" evidence="1">
    <location>
        <begin position="45"/>
        <end position="65"/>
    </location>
</feature>
<keyword evidence="3" id="KW-1185">Reference proteome</keyword>
<dbReference type="AlphaFoldDB" id="A0A1B1Z1L8"/>
<dbReference type="EMBL" id="CP016761">
    <property type="protein sequence ID" value="ANX11366.1"/>
    <property type="molecule type" value="Genomic_DNA"/>
</dbReference>
<reference evidence="2 3" key="1">
    <citation type="submission" date="2016-08" db="EMBL/GenBank/DDBJ databases">
        <title>Complete genome sequence of Fictibacillus arsenicus G25-54, a strain with toxicity to nematodes and a potential arsenic-resistance activity.</title>
        <authorList>
            <person name="Zheng Z."/>
        </authorList>
    </citation>
    <scope>NUCLEOTIDE SEQUENCE [LARGE SCALE GENOMIC DNA]</scope>
    <source>
        <strain evidence="2 3">G25-54</strain>
    </source>
</reference>
<dbReference type="STRING" id="255247.ABE41_005055"/>
<keyword evidence="1" id="KW-1133">Transmembrane helix</keyword>
<keyword evidence="1" id="KW-0812">Transmembrane</keyword>
<feature type="transmembrane region" description="Helical" evidence="1">
    <location>
        <begin position="191"/>
        <end position="209"/>
    </location>
</feature>
<name>A0A1B1Z1L8_9BACL</name>
<protein>
    <recommendedName>
        <fullName evidence="4">Integral membrane protein</fullName>
    </recommendedName>
</protein>
<evidence type="ECO:0000256" key="1">
    <source>
        <dbReference type="SAM" id="Phobius"/>
    </source>
</evidence>
<dbReference type="KEGG" id="far:ABE41_005055"/>
<dbReference type="Proteomes" id="UP000077412">
    <property type="component" value="Chromosome"/>
</dbReference>